<name>A0A317E0H2_9PROT</name>
<feature type="domain" description="Fe/B12 periplasmic-binding" evidence="2">
    <location>
        <begin position="26"/>
        <end position="277"/>
    </location>
</feature>
<evidence type="ECO:0000313" key="3">
    <source>
        <dbReference type="EMBL" id="PWR19626.1"/>
    </source>
</evidence>
<dbReference type="Gene3D" id="3.40.50.1980">
    <property type="entry name" value="Nitrogenase molybdenum iron protein domain"/>
    <property type="match status" value="2"/>
</dbReference>
<dbReference type="AlphaFoldDB" id="A0A317E0H2"/>
<dbReference type="RefSeq" id="WP_109921800.1">
    <property type="nucleotide sequence ID" value="NZ_QGLF01000004.1"/>
</dbReference>
<protein>
    <submittedName>
        <fullName evidence="3">ABC transporter substrate-binding protein</fullName>
    </submittedName>
</protein>
<evidence type="ECO:0000259" key="2">
    <source>
        <dbReference type="PROSITE" id="PS50983"/>
    </source>
</evidence>
<dbReference type="SUPFAM" id="SSF53807">
    <property type="entry name" value="Helical backbone' metal receptor"/>
    <property type="match status" value="1"/>
</dbReference>
<feature type="chain" id="PRO_5016430505" evidence="1">
    <location>
        <begin position="23"/>
        <end position="277"/>
    </location>
</feature>
<dbReference type="Pfam" id="PF01497">
    <property type="entry name" value="Peripla_BP_2"/>
    <property type="match status" value="1"/>
</dbReference>
<comment type="caution">
    <text evidence="3">The sequence shown here is derived from an EMBL/GenBank/DDBJ whole genome shotgun (WGS) entry which is preliminary data.</text>
</comment>
<dbReference type="PANTHER" id="PTHR30535">
    <property type="entry name" value="VITAMIN B12-BINDING PROTEIN"/>
    <property type="match status" value="1"/>
</dbReference>
<organism evidence="3 4">
    <name type="scientific">Zavarzinia compransoris</name>
    <dbReference type="NCBI Taxonomy" id="1264899"/>
    <lineage>
        <taxon>Bacteria</taxon>
        <taxon>Pseudomonadati</taxon>
        <taxon>Pseudomonadota</taxon>
        <taxon>Alphaproteobacteria</taxon>
        <taxon>Rhodospirillales</taxon>
        <taxon>Zavarziniaceae</taxon>
        <taxon>Zavarzinia</taxon>
    </lineage>
</organism>
<dbReference type="OrthoDB" id="1632039at2"/>
<reference evidence="4" key="1">
    <citation type="submission" date="2018-05" db="EMBL/GenBank/DDBJ databases">
        <title>Zavarzinia sp. HR-AS.</title>
        <authorList>
            <person name="Lee Y."/>
            <person name="Jeon C.O."/>
        </authorList>
    </citation>
    <scope>NUCLEOTIDE SEQUENCE [LARGE SCALE GENOMIC DNA]</scope>
    <source>
        <strain evidence="4">DSM 1231</strain>
    </source>
</reference>
<proteinExistence type="predicted"/>
<dbReference type="Proteomes" id="UP000246077">
    <property type="component" value="Unassembled WGS sequence"/>
</dbReference>
<sequence length="277" mass="28851">MAGAAARLAFLAAVLAGTAATAAPQRIVSINLCADELVLQLADRAQVASVSFLSRDPAGSNVAALAATVPVNHGQAEEIIASRPDLVLAGRYTTRGTVALLKQVGLSVVELDAPATFDEVTAQIRAVAALLGHAERGEAMVAAMMAGLAAVTPVERPLRALVLRPNGFTVGQGSLVDHLMRRAGLVNLGADPVLATYRELPLEALVLAKPDLVILDEEEVPAPALAYDVLRHPVLRNMPNRMQAAGLPSRLWTCAGPAVVEAVARLAEIGRRLEGTP</sequence>
<dbReference type="EMBL" id="QGLF01000004">
    <property type="protein sequence ID" value="PWR19626.1"/>
    <property type="molecule type" value="Genomic_DNA"/>
</dbReference>
<accession>A0A317E0H2</accession>
<gene>
    <name evidence="3" type="ORF">DKG75_14235</name>
</gene>
<dbReference type="InterPro" id="IPR050902">
    <property type="entry name" value="ABC_Transporter_SBP"/>
</dbReference>
<feature type="signal peptide" evidence="1">
    <location>
        <begin position="1"/>
        <end position="22"/>
    </location>
</feature>
<evidence type="ECO:0000313" key="4">
    <source>
        <dbReference type="Proteomes" id="UP000246077"/>
    </source>
</evidence>
<evidence type="ECO:0000256" key="1">
    <source>
        <dbReference type="SAM" id="SignalP"/>
    </source>
</evidence>
<dbReference type="PANTHER" id="PTHR30535:SF34">
    <property type="entry name" value="MOLYBDATE-BINDING PROTEIN MOLA"/>
    <property type="match status" value="1"/>
</dbReference>
<keyword evidence="1" id="KW-0732">Signal</keyword>
<dbReference type="InterPro" id="IPR002491">
    <property type="entry name" value="ABC_transptr_periplasmic_BD"/>
</dbReference>
<keyword evidence="4" id="KW-1185">Reference proteome</keyword>
<dbReference type="PROSITE" id="PS50983">
    <property type="entry name" value="FE_B12_PBP"/>
    <property type="match status" value="1"/>
</dbReference>